<gene>
    <name evidence="2" type="ORF">BDV96DRAFT_647846</name>
</gene>
<feature type="transmembrane region" description="Helical" evidence="1">
    <location>
        <begin position="85"/>
        <end position="103"/>
    </location>
</feature>
<keyword evidence="3" id="KW-1185">Reference proteome</keyword>
<evidence type="ECO:0000256" key="1">
    <source>
        <dbReference type="SAM" id="Phobius"/>
    </source>
</evidence>
<accession>A0A6A5Z2G5</accession>
<dbReference type="OrthoDB" id="3750908at2759"/>
<keyword evidence="1" id="KW-0472">Membrane</keyword>
<dbReference type="AlphaFoldDB" id="A0A6A5Z2G5"/>
<sequence>MPIVTINDYTTYRQHSSPLGVSLNRQCPNLRTCFPGLSRSLNPFVSDTEVFQRRLALITILILRILYTILFSYQLRTSLWSAPLTLLNILFFFFVAWNLHLIVDMNGDRIVFRKRFTRKWSDGFLWLMVGAHAAVLVWDFWTGYLKCVAGAQCAAAIGSASAIWSVFFLAIFGVAWVATWEEEDGPLSLV</sequence>
<proteinExistence type="predicted"/>
<evidence type="ECO:0000313" key="2">
    <source>
        <dbReference type="EMBL" id="KAF2113590.1"/>
    </source>
</evidence>
<keyword evidence="1" id="KW-1133">Transmembrane helix</keyword>
<evidence type="ECO:0000313" key="3">
    <source>
        <dbReference type="Proteomes" id="UP000799770"/>
    </source>
</evidence>
<reference evidence="2" key="1">
    <citation type="journal article" date="2020" name="Stud. Mycol.">
        <title>101 Dothideomycetes genomes: a test case for predicting lifestyles and emergence of pathogens.</title>
        <authorList>
            <person name="Haridas S."/>
            <person name="Albert R."/>
            <person name="Binder M."/>
            <person name="Bloem J."/>
            <person name="Labutti K."/>
            <person name="Salamov A."/>
            <person name="Andreopoulos B."/>
            <person name="Baker S."/>
            <person name="Barry K."/>
            <person name="Bills G."/>
            <person name="Bluhm B."/>
            <person name="Cannon C."/>
            <person name="Castanera R."/>
            <person name="Culley D."/>
            <person name="Daum C."/>
            <person name="Ezra D."/>
            <person name="Gonzalez J."/>
            <person name="Henrissat B."/>
            <person name="Kuo A."/>
            <person name="Liang C."/>
            <person name="Lipzen A."/>
            <person name="Lutzoni F."/>
            <person name="Magnuson J."/>
            <person name="Mondo S."/>
            <person name="Nolan M."/>
            <person name="Ohm R."/>
            <person name="Pangilinan J."/>
            <person name="Park H.-J."/>
            <person name="Ramirez L."/>
            <person name="Alfaro M."/>
            <person name="Sun H."/>
            <person name="Tritt A."/>
            <person name="Yoshinaga Y."/>
            <person name="Zwiers L.-H."/>
            <person name="Turgeon B."/>
            <person name="Goodwin S."/>
            <person name="Spatafora J."/>
            <person name="Crous P."/>
            <person name="Grigoriev I."/>
        </authorList>
    </citation>
    <scope>NUCLEOTIDE SEQUENCE</scope>
    <source>
        <strain evidence="2">CBS 627.86</strain>
    </source>
</reference>
<feature type="transmembrane region" description="Helical" evidence="1">
    <location>
        <begin position="123"/>
        <end position="141"/>
    </location>
</feature>
<feature type="transmembrane region" description="Helical" evidence="1">
    <location>
        <begin position="153"/>
        <end position="178"/>
    </location>
</feature>
<organism evidence="2 3">
    <name type="scientific">Lophiotrema nucula</name>
    <dbReference type="NCBI Taxonomy" id="690887"/>
    <lineage>
        <taxon>Eukaryota</taxon>
        <taxon>Fungi</taxon>
        <taxon>Dikarya</taxon>
        <taxon>Ascomycota</taxon>
        <taxon>Pezizomycotina</taxon>
        <taxon>Dothideomycetes</taxon>
        <taxon>Pleosporomycetidae</taxon>
        <taxon>Pleosporales</taxon>
        <taxon>Lophiotremataceae</taxon>
        <taxon>Lophiotrema</taxon>
    </lineage>
</organism>
<dbReference type="EMBL" id="ML977327">
    <property type="protein sequence ID" value="KAF2113590.1"/>
    <property type="molecule type" value="Genomic_DNA"/>
</dbReference>
<protein>
    <submittedName>
        <fullName evidence="2">Uncharacterized protein</fullName>
    </submittedName>
</protein>
<name>A0A6A5Z2G5_9PLEO</name>
<feature type="transmembrane region" description="Helical" evidence="1">
    <location>
        <begin position="55"/>
        <end position="73"/>
    </location>
</feature>
<dbReference type="Proteomes" id="UP000799770">
    <property type="component" value="Unassembled WGS sequence"/>
</dbReference>
<keyword evidence="1" id="KW-0812">Transmembrane</keyword>